<reference evidence="1 2" key="1">
    <citation type="submission" date="2018-04" db="EMBL/GenBank/DDBJ databases">
        <authorList>
            <person name="Li G."/>
            <person name="Du W."/>
            <person name="Bai Y."/>
        </authorList>
    </citation>
    <scope>NUCLEOTIDE SEQUENCE [LARGE SCALE GENOMIC DNA]</scope>
    <source>
        <strain evidence="1 2">YYYZ-3</strain>
    </source>
</reference>
<evidence type="ECO:0000313" key="1">
    <source>
        <dbReference type="EMBL" id="NPT30642.1"/>
    </source>
</evidence>
<dbReference type="EMBL" id="QDKN01000003">
    <property type="protein sequence ID" value="NPT30642.1"/>
    <property type="molecule type" value="Genomic_DNA"/>
</dbReference>
<evidence type="ECO:0000313" key="2">
    <source>
        <dbReference type="Proteomes" id="UP001318401"/>
    </source>
</evidence>
<accession>A0ABX2B946</accession>
<dbReference type="InterPro" id="IPR056912">
    <property type="entry name" value="Phage_JBD30_tail_term-like"/>
</dbReference>
<dbReference type="Proteomes" id="UP001318401">
    <property type="component" value="Unassembled WGS sequence"/>
</dbReference>
<evidence type="ECO:0008006" key="3">
    <source>
        <dbReference type="Google" id="ProtNLM"/>
    </source>
</evidence>
<gene>
    <name evidence="1" type="ORF">DDR56_08690</name>
</gene>
<name>A0ABX2B946_9GAMM</name>
<dbReference type="RefSeq" id="WP_125748302.1">
    <property type="nucleotide sequence ID" value="NZ_CP034367.1"/>
</dbReference>
<protein>
    <recommendedName>
        <fullName evidence="3">Tail terminator</fullName>
    </recommendedName>
</protein>
<sequence>MSDPDVIDDLIQRVRDQCPGMSTVEEAWFADPLDHFDTQAPAALVYLAEDGAQGDAQTTRPVQPLRLTYGIWLVCKRADFRPQRQALREALMGHCFSPHHNPMQYRGGQTNDIRGELIWWREFWTIDTWLRD</sequence>
<comment type="caution">
    <text evidence="1">The sequence shown here is derived from an EMBL/GenBank/DDBJ whole genome shotgun (WGS) entry which is preliminary data.</text>
</comment>
<dbReference type="Pfam" id="PF23840">
    <property type="entry name" value="Phage_tail_terminator"/>
    <property type="match status" value="1"/>
</dbReference>
<keyword evidence="2" id="KW-1185">Reference proteome</keyword>
<organism evidence="1 2">
    <name type="scientific">Vreelandella venusta</name>
    <dbReference type="NCBI Taxonomy" id="44935"/>
    <lineage>
        <taxon>Bacteria</taxon>
        <taxon>Pseudomonadati</taxon>
        <taxon>Pseudomonadota</taxon>
        <taxon>Gammaproteobacteria</taxon>
        <taxon>Oceanospirillales</taxon>
        <taxon>Halomonadaceae</taxon>
        <taxon>Vreelandella</taxon>
    </lineage>
</organism>
<proteinExistence type="predicted"/>